<dbReference type="InterPro" id="IPR045851">
    <property type="entry name" value="AMP-bd_C_sf"/>
</dbReference>
<dbReference type="RefSeq" id="WP_169111686.1">
    <property type="nucleotide sequence ID" value="NZ_CP051684.1"/>
</dbReference>
<dbReference type="Proteomes" id="UP000503117">
    <property type="component" value="Chromosome"/>
</dbReference>
<dbReference type="NCBIfam" id="TIGR02155">
    <property type="entry name" value="PA_CoA_ligase"/>
    <property type="match status" value="1"/>
</dbReference>
<keyword evidence="5" id="KW-1185">Reference proteome</keyword>
<dbReference type="Pfam" id="PF00501">
    <property type="entry name" value="AMP-binding"/>
    <property type="match status" value="1"/>
</dbReference>
<dbReference type="SUPFAM" id="SSF56801">
    <property type="entry name" value="Acetyl-CoA synthetase-like"/>
    <property type="match status" value="1"/>
</dbReference>
<dbReference type="EC" id="6.2.1.30" evidence="1"/>
<comment type="function">
    <text evidence="1">Catalyzes the activation of phenylacetic acid (PA) to phenylacetyl-CoA (PA-CoA).</text>
</comment>
<dbReference type="InterPro" id="IPR042099">
    <property type="entry name" value="ANL_N_sf"/>
</dbReference>
<dbReference type="PANTHER" id="PTHR43439">
    <property type="entry name" value="PHENYLACETATE-COENZYME A LIGASE"/>
    <property type="match status" value="1"/>
</dbReference>
<evidence type="ECO:0000313" key="4">
    <source>
        <dbReference type="EMBL" id="QJD89873.1"/>
    </source>
</evidence>
<dbReference type="InterPro" id="IPR051414">
    <property type="entry name" value="Adenylate-forming_Reductase"/>
</dbReference>
<dbReference type="PANTHER" id="PTHR43439:SF1">
    <property type="entry name" value="PHENYLACETATE-COENZYME A LIGASE"/>
    <property type="match status" value="1"/>
</dbReference>
<feature type="domain" description="AMP-dependent synthetase/ligase" evidence="2">
    <location>
        <begin position="88"/>
        <end position="293"/>
    </location>
</feature>
<dbReference type="PIRSF" id="PIRSF006444">
    <property type="entry name" value="PaaK"/>
    <property type="match status" value="1"/>
</dbReference>
<comment type="similarity">
    <text evidence="1">Belongs to the phenylacetyl-CoA ligase family.</text>
</comment>
<comment type="pathway">
    <text evidence="1">Aromatic compound metabolism; phenylacetate degradation.</text>
</comment>
<dbReference type="InterPro" id="IPR028154">
    <property type="entry name" value="AMP-dep_Lig_C"/>
</dbReference>
<dbReference type="InterPro" id="IPR000873">
    <property type="entry name" value="AMP-dep_synth/lig_dom"/>
</dbReference>
<dbReference type="GO" id="GO:0047475">
    <property type="term" value="F:phenylacetate-CoA ligase activity"/>
    <property type="evidence" value="ECO:0007669"/>
    <property type="project" value="UniProtKB-EC"/>
</dbReference>
<dbReference type="EMBL" id="CP051684">
    <property type="protein sequence ID" value="QJD89873.1"/>
    <property type="molecule type" value="Genomic_DNA"/>
</dbReference>
<dbReference type="CDD" id="cd05913">
    <property type="entry name" value="PaaK"/>
    <property type="match status" value="1"/>
</dbReference>
<sequence>MVQRIPEPSDLEPIERASRDELQALQLQRMQWSLKHAYDNVPHYRAAFDAAGVHPDQLRTLADIAKFPFTTKKDLRDNYPFGLFAVPQDRVVRVHASSGTTGKPTVVGYTQNDIDTWANMVARSIRAAGGRRGDMVHISYGYGLFTGGLGAHYGAERLGCTVIPMSGGQTEKQVQLIQDFKPAIIMVTPSYMLNIIEEFQRQGLDPAASSLKVGIFGAEPWTDAMRAEIQQRAGIDAVDIYGLSEVMGPGVASECIESKDGPVIWEDHFYPEIIDPETGDVLPDGEEGELVFTSLSKEALPIIRYRTRDLTRLLPPTSRAMRRIGKITGRSDDMLIIRGVNVFPTQIEELICKMPKLSPQYQLVVTRDGHLDKLEVLAELRADTVPGDVEALANELQQRIKTNVGVSTKVRLLPPNGIERTLTGKARRVVDQRPKH</sequence>
<evidence type="ECO:0000256" key="1">
    <source>
        <dbReference type="PIRNR" id="PIRNR006444"/>
    </source>
</evidence>
<reference evidence="4 5" key="1">
    <citation type="submission" date="2020-04" db="EMBL/GenBank/DDBJ databases">
        <title>Genome sequencing of novel species.</title>
        <authorList>
            <person name="Heo J."/>
            <person name="Kim S.-J."/>
            <person name="Kim J.-S."/>
            <person name="Hong S.-B."/>
            <person name="Kwon S.-W."/>
        </authorList>
    </citation>
    <scope>NUCLEOTIDE SEQUENCE [LARGE SCALE GENOMIC DNA]</scope>
    <source>
        <strain evidence="4 5">AF9R3</strain>
    </source>
</reference>
<keyword evidence="1 4" id="KW-0436">Ligase</keyword>
<dbReference type="InterPro" id="IPR049623">
    <property type="entry name" value="PA_CoA_lig_proteobact_actino"/>
</dbReference>
<organism evidence="4 5">
    <name type="scientific">Duganella dendranthematis</name>
    <dbReference type="NCBI Taxonomy" id="2728021"/>
    <lineage>
        <taxon>Bacteria</taxon>
        <taxon>Pseudomonadati</taxon>
        <taxon>Pseudomonadota</taxon>
        <taxon>Betaproteobacteria</taxon>
        <taxon>Burkholderiales</taxon>
        <taxon>Oxalobacteraceae</taxon>
        <taxon>Telluria group</taxon>
        <taxon>Duganella</taxon>
    </lineage>
</organism>
<evidence type="ECO:0000259" key="3">
    <source>
        <dbReference type="Pfam" id="PF14535"/>
    </source>
</evidence>
<proteinExistence type="inferred from homology"/>
<protein>
    <recommendedName>
        <fullName evidence="1">Phenylacetate-coenzyme A ligase</fullName>
        <ecNumber evidence="1">6.2.1.30</ecNumber>
    </recommendedName>
    <alternativeName>
        <fullName evidence="1">Phenylacetyl-CoA ligase</fullName>
    </alternativeName>
</protein>
<evidence type="ECO:0000313" key="5">
    <source>
        <dbReference type="Proteomes" id="UP000503117"/>
    </source>
</evidence>
<feature type="domain" description="AMP-dependent ligase C-terminal" evidence="3">
    <location>
        <begin position="339"/>
        <end position="433"/>
    </location>
</feature>
<dbReference type="Gene3D" id="3.30.300.30">
    <property type="match status" value="1"/>
</dbReference>
<keyword evidence="1" id="KW-0547">Nucleotide-binding</keyword>
<dbReference type="InterPro" id="IPR011880">
    <property type="entry name" value="PA_CoA_ligase"/>
</dbReference>
<gene>
    <name evidence="4" type="primary">paaF</name>
    <name evidence="4" type="ORF">HH213_07020</name>
</gene>
<dbReference type="Gene3D" id="3.40.50.12780">
    <property type="entry name" value="N-terminal domain of ligase-like"/>
    <property type="match status" value="1"/>
</dbReference>
<name>A0ABX6M6E0_9BURK</name>
<accession>A0ABX6M6E0</accession>
<evidence type="ECO:0000259" key="2">
    <source>
        <dbReference type="Pfam" id="PF00501"/>
    </source>
</evidence>
<comment type="catalytic activity">
    <reaction evidence="1">
        <text>2-phenylacetate + ATP + CoA = phenylacetyl-CoA + AMP + diphosphate</text>
        <dbReference type="Rhea" id="RHEA:20956"/>
        <dbReference type="ChEBI" id="CHEBI:18401"/>
        <dbReference type="ChEBI" id="CHEBI:30616"/>
        <dbReference type="ChEBI" id="CHEBI:33019"/>
        <dbReference type="ChEBI" id="CHEBI:57287"/>
        <dbReference type="ChEBI" id="CHEBI:57390"/>
        <dbReference type="ChEBI" id="CHEBI:456215"/>
        <dbReference type="EC" id="6.2.1.30"/>
    </reaction>
</comment>
<dbReference type="Pfam" id="PF14535">
    <property type="entry name" value="AMP-binding_C_2"/>
    <property type="match status" value="1"/>
</dbReference>